<dbReference type="EMBL" id="FIHM01000016">
    <property type="protein sequence ID" value="CYV28709.1"/>
    <property type="molecule type" value="Genomic_DNA"/>
</dbReference>
<dbReference type="AlphaFoldDB" id="A0A0Z8GGG1"/>
<dbReference type="Proteomes" id="UP000074850">
    <property type="component" value="Unassembled WGS sequence"/>
</dbReference>
<gene>
    <name evidence="1" type="ORF">ERS132426_00945</name>
</gene>
<proteinExistence type="predicted"/>
<protein>
    <submittedName>
        <fullName evidence="1">Transcriptional regulator</fullName>
    </submittedName>
</protein>
<accession>A0A0Z8GGG1</accession>
<dbReference type="RefSeq" id="WP_228381563.1">
    <property type="nucleotide sequence ID" value="NZ_CEDT01000024.1"/>
</dbReference>
<organism evidence="1 2">
    <name type="scientific">Streptococcus suis</name>
    <dbReference type="NCBI Taxonomy" id="1307"/>
    <lineage>
        <taxon>Bacteria</taxon>
        <taxon>Bacillati</taxon>
        <taxon>Bacillota</taxon>
        <taxon>Bacilli</taxon>
        <taxon>Lactobacillales</taxon>
        <taxon>Streptococcaceae</taxon>
        <taxon>Streptococcus</taxon>
    </lineage>
</organism>
<evidence type="ECO:0000313" key="2">
    <source>
        <dbReference type="Proteomes" id="UP000074850"/>
    </source>
</evidence>
<reference evidence="1 2" key="1">
    <citation type="submission" date="2016-02" db="EMBL/GenBank/DDBJ databases">
        <authorList>
            <consortium name="Pathogen Informatics"/>
        </authorList>
    </citation>
    <scope>NUCLEOTIDE SEQUENCE [LARGE SCALE GENOMIC DNA]</scope>
    <source>
        <strain evidence="1 2">LSS64</strain>
    </source>
</reference>
<evidence type="ECO:0000313" key="1">
    <source>
        <dbReference type="EMBL" id="CYV28709.1"/>
    </source>
</evidence>
<sequence>MKLTITHQFQAFLKSIGADISLLLQRAEVPNKLWQEEISLTSLEYYRLLQEFDRVMTEEISVCSVRFLKYRCLFQPSLQLYHLHMG</sequence>
<name>A0A0Z8GGG1_STRSU</name>